<dbReference type="Proteomes" id="UP000623467">
    <property type="component" value="Unassembled WGS sequence"/>
</dbReference>
<keyword evidence="3" id="KW-1185">Reference proteome</keyword>
<dbReference type="SUPFAM" id="SSF81383">
    <property type="entry name" value="F-box domain"/>
    <property type="match status" value="1"/>
</dbReference>
<dbReference type="InterPro" id="IPR036047">
    <property type="entry name" value="F-box-like_dom_sf"/>
</dbReference>
<dbReference type="Gene3D" id="1.20.1280.50">
    <property type="match status" value="1"/>
</dbReference>
<accession>A0A8H6Y7M8</accession>
<sequence>MLGALAADRTRLAVLTAQIFDLEQSLSALRLEQAQVQSRLDSYKYPVLKLPTEIVTEIFIHVPPPYPGGAWLAGTPSPTSLAQVCREWRQIALSIPALWIAINLSNNRTPVEQRAYLCDLWLQWSRYRPLSIEYDALQDRAVGLSTMKVMALVASILARVEHLKLGVSLDECSAIEGSSMPLLHHLDLNATTHSGFTTPVSFGERELPLLRSVVLNRIATMHARLPWARLTSLVVSRVYLHECVPILSQTSSLIHCELRLHYSFHHGHNDVITLSCLESLVLTCLDGKYCIACPKLLESFITPRLRRLRLPERFLGHEPPRSLTDFISKSGEMLQEVCITNQRAVPRNSYRDAMESIPRVSFSD</sequence>
<organism evidence="2 3">
    <name type="scientific">Mycena sanguinolenta</name>
    <dbReference type="NCBI Taxonomy" id="230812"/>
    <lineage>
        <taxon>Eukaryota</taxon>
        <taxon>Fungi</taxon>
        <taxon>Dikarya</taxon>
        <taxon>Basidiomycota</taxon>
        <taxon>Agaricomycotina</taxon>
        <taxon>Agaricomycetes</taxon>
        <taxon>Agaricomycetidae</taxon>
        <taxon>Agaricales</taxon>
        <taxon>Marasmiineae</taxon>
        <taxon>Mycenaceae</taxon>
        <taxon>Mycena</taxon>
    </lineage>
</organism>
<reference evidence="2" key="1">
    <citation type="submission" date="2020-05" db="EMBL/GenBank/DDBJ databases">
        <title>Mycena genomes resolve the evolution of fungal bioluminescence.</title>
        <authorList>
            <person name="Tsai I.J."/>
        </authorList>
    </citation>
    <scope>NUCLEOTIDE SEQUENCE</scope>
    <source>
        <strain evidence="2">160909Yilan</strain>
    </source>
</reference>
<proteinExistence type="predicted"/>
<feature type="domain" description="F-box" evidence="1">
    <location>
        <begin position="48"/>
        <end position="103"/>
    </location>
</feature>
<protein>
    <submittedName>
        <fullName evidence="2">F-box domain-containing protein</fullName>
    </submittedName>
</protein>
<gene>
    <name evidence="2" type="ORF">MSAN_01523000</name>
</gene>
<evidence type="ECO:0000259" key="1">
    <source>
        <dbReference type="Pfam" id="PF12937"/>
    </source>
</evidence>
<dbReference type="OrthoDB" id="2984941at2759"/>
<comment type="caution">
    <text evidence="2">The sequence shown here is derived from an EMBL/GenBank/DDBJ whole genome shotgun (WGS) entry which is preliminary data.</text>
</comment>
<dbReference type="EMBL" id="JACAZH010000012">
    <property type="protein sequence ID" value="KAF7353347.1"/>
    <property type="molecule type" value="Genomic_DNA"/>
</dbReference>
<dbReference type="SUPFAM" id="SSF52047">
    <property type="entry name" value="RNI-like"/>
    <property type="match status" value="1"/>
</dbReference>
<evidence type="ECO:0000313" key="2">
    <source>
        <dbReference type="EMBL" id="KAF7353347.1"/>
    </source>
</evidence>
<dbReference type="InterPro" id="IPR001810">
    <property type="entry name" value="F-box_dom"/>
</dbReference>
<name>A0A8H6Y7M8_9AGAR</name>
<evidence type="ECO:0000313" key="3">
    <source>
        <dbReference type="Proteomes" id="UP000623467"/>
    </source>
</evidence>
<dbReference type="Pfam" id="PF12937">
    <property type="entry name" value="F-box-like"/>
    <property type="match status" value="1"/>
</dbReference>
<dbReference type="AlphaFoldDB" id="A0A8H6Y7M8"/>